<comment type="caution">
    <text evidence="1">The sequence shown here is derived from an EMBL/GenBank/DDBJ whole genome shotgun (WGS) entry which is preliminary data.</text>
</comment>
<evidence type="ECO:0000313" key="2">
    <source>
        <dbReference type="Proteomes" id="UP000018339"/>
    </source>
</evidence>
<accession>A0A7U9P639</accession>
<sequence length="36" mass="4349">MTAKLFHMDEAEDMNNWEKAFSKRKILTIQYSVEGW</sequence>
<dbReference type="Proteomes" id="UP000018339">
    <property type="component" value="Unassembled WGS sequence"/>
</dbReference>
<protein>
    <submittedName>
        <fullName evidence="1">Uncharacterized protein</fullName>
    </submittedName>
</protein>
<proteinExistence type="predicted"/>
<keyword evidence="2" id="KW-1185">Reference proteome</keyword>
<organism evidence="1 2">
    <name type="scientific">Geobacillus thermopakistaniensis (strain MAS1)</name>
    <dbReference type="NCBI Taxonomy" id="1408282"/>
    <lineage>
        <taxon>Bacteria</taxon>
        <taxon>Bacillati</taxon>
        <taxon>Bacillota</taxon>
        <taxon>Bacilli</taxon>
        <taxon>Bacillales</taxon>
        <taxon>Anoxybacillaceae</taxon>
        <taxon>Geobacillus</taxon>
    </lineage>
</organism>
<gene>
    <name evidence="1" type="ORF">T260_14245</name>
</gene>
<reference evidence="1 2" key="1">
    <citation type="journal article" date="2014" name="Genome Announc.">
        <title>Draft Genome Sequence of Geobacillus thermopakistaniensis Strain MAS1.</title>
        <authorList>
            <person name="Siddiqui M.A."/>
            <person name="Rashid N."/>
            <person name="Ayyampalayam S."/>
            <person name="Whitman W.B."/>
        </authorList>
    </citation>
    <scope>NUCLEOTIDE SEQUENCE [LARGE SCALE GENOMIC DNA]</scope>
    <source>
        <strain evidence="1 2">MAS1</strain>
    </source>
</reference>
<name>A0A7U9P639_GEOTM</name>
<dbReference type="AlphaFoldDB" id="A0A7U9P639"/>
<evidence type="ECO:0000313" key="1">
    <source>
        <dbReference type="EMBL" id="ESU71279.1"/>
    </source>
</evidence>
<dbReference type="EMBL" id="AYSF01000071">
    <property type="protein sequence ID" value="ESU71279.1"/>
    <property type="molecule type" value="Genomic_DNA"/>
</dbReference>